<dbReference type="AlphaFoldDB" id="A0AAV4C5I7"/>
<name>A0AAV4C5I7_9GAST</name>
<dbReference type="EMBL" id="BLXT01005852">
    <property type="protein sequence ID" value="GFO26632.1"/>
    <property type="molecule type" value="Genomic_DNA"/>
</dbReference>
<gene>
    <name evidence="2" type="ORF">PoB_005313700</name>
</gene>
<evidence type="ECO:0000313" key="2">
    <source>
        <dbReference type="EMBL" id="GFO26632.1"/>
    </source>
</evidence>
<comment type="caution">
    <text evidence="2">The sequence shown here is derived from an EMBL/GenBank/DDBJ whole genome shotgun (WGS) entry which is preliminary data.</text>
</comment>
<dbReference type="Proteomes" id="UP000735302">
    <property type="component" value="Unassembled WGS sequence"/>
</dbReference>
<protein>
    <submittedName>
        <fullName evidence="2">Uncharacterized protein</fullName>
    </submittedName>
</protein>
<accession>A0AAV4C5I7</accession>
<organism evidence="2 3">
    <name type="scientific">Plakobranchus ocellatus</name>
    <dbReference type="NCBI Taxonomy" id="259542"/>
    <lineage>
        <taxon>Eukaryota</taxon>
        <taxon>Metazoa</taxon>
        <taxon>Spiralia</taxon>
        <taxon>Lophotrochozoa</taxon>
        <taxon>Mollusca</taxon>
        <taxon>Gastropoda</taxon>
        <taxon>Heterobranchia</taxon>
        <taxon>Euthyneura</taxon>
        <taxon>Panpulmonata</taxon>
        <taxon>Sacoglossa</taxon>
        <taxon>Placobranchoidea</taxon>
        <taxon>Plakobranchidae</taxon>
        <taxon>Plakobranchus</taxon>
    </lineage>
</organism>
<feature type="compositionally biased region" description="Low complexity" evidence="1">
    <location>
        <begin position="69"/>
        <end position="81"/>
    </location>
</feature>
<evidence type="ECO:0000256" key="1">
    <source>
        <dbReference type="SAM" id="MobiDB-lite"/>
    </source>
</evidence>
<evidence type="ECO:0000313" key="3">
    <source>
        <dbReference type="Proteomes" id="UP000735302"/>
    </source>
</evidence>
<keyword evidence="3" id="KW-1185">Reference proteome</keyword>
<sequence>MFSGPPSGQGTSGGARTHDSRIPAALMTDSLFTVSPTLLILCESYTRLGQFSSQEWTSAVPFRPVTDRSFPFPSTPSSSSSQRLTRIPTDDPGSFCSNNQVATTTWTSNFEGVPCTARHGYTASKMAAISFEQVPTSTRPWKRKVFTGLLDVEEFSG</sequence>
<reference evidence="2 3" key="1">
    <citation type="journal article" date="2021" name="Elife">
        <title>Chloroplast acquisition without the gene transfer in kleptoplastic sea slugs, Plakobranchus ocellatus.</title>
        <authorList>
            <person name="Maeda T."/>
            <person name="Takahashi S."/>
            <person name="Yoshida T."/>
            <person name="Shimamura S."/>
            <person name="Takaki Y."/>
            <person name="Nagai Y."/>
            <person name="Toyoda A."/>
            <person name="Suzuki Y."/>
            <person name="Arimoto A."/>
            <person name="Ishii H."/>
            <person name="Satoh N."/>
            <person name="Nishiyama T."/>
            <person name="Hasebe M."/>
            <person name="Maruyama T."/>
            <person name="Minagawa J."/>
            <person name="Obokata J."/>
            <person name="Shigenobu S."/>
        </authorList>
    </citation>
    <scope>NUCLEOTIDE SEQUENCE [LARGE SCALE GENOMIC DNA]</scope>
</reference>
<feature type="region of interest" description="Disordered" evidence="1">
    <location>
        <begin position="64"/>
        <end position="95"/>
    </location>
</feature>
<proteinExistence type="predicted"/>